<sequence>MKTKPKKRLLLFLFTLILVIIVGCNNASPTIKEVKLQELNNGAKIFVDTIKNNNGVYLYSREDDKQYLIVNYSNVLQGEEALFLDSINAQVMDRTLKIHIEELGTTDYQDKRLNNIRVFNLSSTQEYEKIKIYKNGKETRFDSVGG</sequence>
<dbReference type="KEGG" id="cchl:FPL14_01590"/>
<gene>
    <name evidence="1" type="ORF">FPL14_01590</name>
</gene>
<evidence type="ECO:0000313" key="1">
    <source>
        <dbReference type="EMBL" id="QMV40036.1"/>
    </source>
</evidence>
<evidence type="ECO:0000313" key="2">
    <source>
        <dbReference type="Proteomes" id="UP000515679"/>
    </source>
</evidence>
<reference evidence="1 2" key="1">
    <citation type="submission" date="2019-07" db="EMBL/GenBank/DDBJ databases">
        <authorList>
            <person name="Kim J.K."/>
            <person name="Cheong H.-M."/>
            <person name="Choi Y."/>
            <person name="Hwang K.J."/>
            <person name="Lee S."/>
            <person name="Choi C."/>
        </authorList>
    </citation>
    <scope>NUCLEOTIDE SEQUENCE [LARGE SCALE GENOMIC DNA]</scope>
    <source>
        <strain evidence="1 2">KS 22</strain>
    </source>
</reference>
<organism evidence="1 2">
    <name type="scientific">Cohnella cholangitidis</name>
    <dbReference type="NCBI Taxonomy" id="2598458"/>
    <lineage>
        <taxon>Bacteria</taxon>
        <taxon>Bacillati</taxon>
        <taxon>Bacillota</taxon>
        <taxon>Bacilli</taxon>
        <taxon>Bacillales</taxon>
        <taxon>Paenibacillaceae</taxon>
        <taxon>Cohnella</taxon>
    </lineage>
</organism>
<evidence type="ECO:0008006" key="3">
    <source>
        <dbReference type="Google" id="ProtNLM"/>
    </source>
</evidence>
<accession>A0A7G5BSV2</accession>
<dbReference type="AlphaFoldDB" id="A0A7G5BSV2"/>
<dbReference type="Proteomes" id="UP000515679">
    <property type="component" value="Chromosome"/>
</dbReference>
<proteinExistence type="predicted"/>
<dbReference type="EMBL" id="CP041969">
    <property type="protein sequence ID" value="QMV40036.1"/>
    <property type="molecule type" value="Genomic_DNA"/>
</dbReference>
<protein>
    <recommendedName>
        <fullName evidence="3">Lipoprotein</fullName>
    </recommendedName>
</protein>
<dbReference type="PROSITE" id="PS51257">
    <property type="entry name" value="PROKAR_LIPOPROTEIN"/>
    <property type="match status" value="1"/>
</dbReference>
<keyword evidence="2" id="KW-1185">Reference proteome</keyword>
<dbReference type="RefSeq" id="WP_182301371.1">
    <property type="nucleotide sequence ID" value="NZ_CP041969.1"/>
</dbReference>
<name>A0A7G5BSV2_9BACL</name>